<dbReference type="Pfam" id="PF11101">
    <property type="entry name" value="DUF2884"/>
    <property type="match status" value="1"/>
</dbReference>
<proteinExistence type="predicted"/>
<sequence length="263" mass="28981">MLGLLVLAPAALAGAAEVDLHCDIDSDYDLTLNQRSLILTRASGTPRALVMRQGRLFVDDEWVQLGAADRERISRFERDMRATMPLAQAIGAEAVDIAFAALGEVATGFSSDPRSTRATLDQARRELDARLSRSVSANRFDDEALGRGIGEAVRDVLPTLLGDIVGGALAAAFGGDTQRLRRLENLDARIEDAIQPRARALKVRAQDLCRRMRALDRIDDDLEYRHQGRKLDLLEARVVERPATPHREDTPRAGTDSPEPRPR</sequence>
<reference evidence="2 3" key="1">
    <citation type="submission" date="2021-03" db="EMBL/GenBank/DDBJ databases">
        <title>Lysobacter sp. nov. isolated from soil of gangwondo yeongwol, south Korea.</title>
        <authorList>
            <person name="Kim K.R."/>
            <person name="Kim K.H."/>
            <person name="Jeon C.O."/>
        </authorList>
    </citation>
    <scope>NUCLEOTIDE SEQUENCE [LARGE SCALE GENOMIC DNA]</scope>
    <source>
        <strain evidence="2 3">R19</strain>
    </source>
</reference>
<dbReference type="AlphaFoldDB" id="A0A974Y3M0"/>
<evidence type="ECO:0000256" key="1">
    <source>
        <dbReference type="SAM" id="MobiDB-lite"/>
    </source>
</evidence>
<dbReference type="Proteomes" id="UP000639274">
    <property type="component" value="Chromosome"/>
</dbReference>
<keyword evidence="3" id="KW-1185">Reference proteome</keyword>
<protein>
    <submittedName>
        <fullName evidence="2">DUF2884 family protein</fullName>
    </submittedName>
</protein>
<evidence type="ECO:0000313" key="2">
    <source>
        <dbReference type="EMBL" id="QSX79920.1"/>
    </source>
</evidence>
<gene>
    <name evidence="2" type="ORF">I8J32_002580</name>
</gene>
<dbReference type="EMBL" id="CP071518">
    <property type="protein sequence ID" value="QSX79920.1"/>
    <property type="molecule type" value="Genomic_DNA"/>
</dbReference>
<dbReference type="KEGG" id="lsf:I8J32_002580"/>
<accession>A0A974Y3M0</accession>
<dbReference type="InterPro" id="IPR021307">
    <property type="entry name" value="DUF2884"/>
</dbReference>
<feature type="compositionally biased region" description="Basic and acidic residues" evidence="1">
    <location>
        <begin position="236"/>
        <end position="251"/>
    </location>
</feature>
<evidence type="ECO:0000313" key="3">
    <source>
        <dbReference type="Proteomes" id="UP000639274"/>
    </source>
</evidence>
<feature type="region of interest" description="Disordered" evidence="1">
    <location>
        <begin position="236"/>
        <end position="263"/>
    </location>
</feature>
<organism evidence="2 3">
    <name type="scientific">Agrilutibacter solisilvae</name>
    <dbReference type="NCBI Taxonomy" id="2763317"/>
    <lineage>
        <taxon>Bacteria</taxon>
        <taxon>Pseudomonadati</taxon>
        <taxon>Pseudomonadota</taxon>
        <taxon>Gammaproteobacteria</taxon>
        <taxon>Lysobacterales</taxon>
        <taxon>Lysobacteraceae</taxon>
        <taxon>Agrilutibacter</taxon>
    </lineage>
</organism>
<name>A0A974Y3M0_9GAMM</name>